<dbReference type="InterPro" id="IPR009040">
    <property type="entry name" value="Ferritin-like_diiron"/>
</dbReference>
<comment type="function">
    <text evidence="7">Iron-storage protein.</text>
</comment>
<dbReference type="SUPFAM" id="SSF47240">
    <property type="entry name" value="Ferritin-like"/>
    <property type="match status" value="1"/>
</dbReference>
<dbReference type="InterPro" id="IPR009078">
    <property type="entry name" value="Ferritin-like_SF"/>
</dbReference>
<dbReference type="Pfam" id="PF00210">
    <property type="entry name" value="Ferritin"/>
    <property type="match status" value="1"/>
</dbReference>
<dbReference type="OrthoDB" id="9801481at2"/>
<dbReference type="KEGG" id="kol:Kole_0144"/>
<dbReference type="eggNOG" id="COG1528">
    <property type="taxonomic scope" value="Bacteria"/>
</dbReference>
<keyword evidence="10" id="KW-1185">Reference proteome</keyword>
<keyword evidence="4 9" id="KW-0560">Oxidoreductase</keyword>
<proteinExistence type="inferred from homology"/>
<accession>C5CID6</accession>
<keyword evidence="2 7" id="KW-0409">Iron storage</keyword>
<protein>
    <recommendedName>
        <fullName evidence="7">Ferritin</fullName>
        <ecNumber evidence="7">1.16.3.2</ecNumber>
    </recommendedName>
</protein>
<keyword evidence="5 6" id="KW-0408">Iron</keyword>
<evidence type="ECO:0000256" key="2">
    <source>
        <dbReference type="ARBA" id="ARBA00022434"/>
    </source>
</evidence>
<dbReference type="GO" id="GO:0006879">
    <property type="term" value="P:intracellular iron ion homeostasis"/>
    <property type="evidence" value="ECO:0007669"/>
    <property type="project" value="UniProtKB-KW"/>
</dbReference>
<gene>
    <name evidence="9" type="ordered locus">Kole_0144</name>
</gene>
<evidence type="ECO:0000256" key="4">
    <source>
        <dbReference type="ARBA" id="ARBA00023002"/>
    </source>
</evidence>
<reference evidence="9 10" key="1">
    <citation type="submission" date="2009-06" db="EMBL/GenBank/DDBJ databases">
        <title>Complete sequence of Thermotogales bacterium TBF 19.5.1.</title>
        <authorList>
            <consortium name="US DOE Joint Genome Institute"/>
            <person name="Lucas S."/>
            <person name="Copeland A."/>
            <person name="Lapidus A."/>
            <person name="Glavina del Rio T."/>
            <person name="Tice H."/>
            <person name="Bruce D."/>
            <person name="Goodwin L."/>
            <person name="Pitluck S."/>
            <person name="Chertkov O."/>
            <person name="Brettin T."/>
            <person name="Detter J.C."/>
            <person name="Han C."/>
            <person name="Schmutz J."/>
            <person name="Larimer F."/>
            <person name="Land M."/>
            <person name="Hauser L."/>
            <person name="Kyrpides N."/>
            <person name="Ovchinnikova G."/>
            <person name="Noll K."/>
        </authorList>
    </citation>
    <scope>NUCLEOTIDE SEQUENCE [LARGE SCALE GENOMIC DNA]</scope>
    <source>
        <strain evidence="10">ATCC BAA-1733 / DSM 21960 / TBF 19.5.1</strain>
    </source>
</reference>
<dbReference type="CDD" id="cd01055">
    <property type="entry name" value="Nonheme_Ferritin"/>
    <property type="match status" value="1"/>
</dbReference>
<dbReference type="RefSeq" id="WP_012744658.1">
    <property type="nucleotide sequence ID" value="NC_012785.1"/>
</dbReference>
<reference evidence="9 10" key="2">
    <citation type="journal article" date="2011" name="J. Bacteriol.">
        <title>Genome Sequence of Kosmotoga olearia Strain TBF 19.5.1, a Thermophilic Bacterium with a Wide Growth Temperature Range, Isolated from the Troll B Oil Platform in the North Sea.</title>
        <authorList>
            <person name="Swithers K.S."/>
            <person name="Dipippo J.L."/>
            <person name="Bruce D.C."/>
            <person name="Detter C."/>
            <person name="Tapia R."/>
            <person name="Han S."/>
            <person name="Goodwin L.A."/>
            <person name="Han J."/>
            <person name="Woyke T."/>
            <person name="Pitluck S."/>
            <person name="Pennacchio L."/>
            <person name="Nolan M."/>
            <person name="Mikhailova N."/>
            <person name="Land M.L."/>
            <person name="Nesbo C.L."/>
            <person name="Gogarten J.P."/>
            <person name="Noll K.M."/>
        </authorList>
    </citation>
    <scope>NUCLEOTIDE SEQUENCE [LARGE SCALE GENOMIC DNA]</scope>
    <source>
        <strain evidence="10">ATCC BAA-1733 / DSM 21960 / TBF 19.5.1</strain>
    </source>
</reference>
<comment type="subcellular location">
    <subcellularLocation>
        <location evidence="7">Cytoplasm</location>
    </subcellularLocation>
</comment>
<feature type="binding site" evidence="6">
    <location>
        <position position="50"/>
    </location>
    <ligand>
        <name>Fe cation</name>
        <dbReference type="ChEBI" id="CHEBI:24875"/>
        <label>1</label>
    </ligand>
</feature>
<dbReference type="PROSITE" id="PS50905">
    <property type="entry name" value="FERRITIN_LIKE"/>
    <property type="match status" value="1"/>
</dbReference>
<feature type="binding site" evidence="6">
    <location>
        <position position="17"/>
    </location>
    <ligand>
        <name>Fe cation</name>
        <dbReference type="ChEBI" id="CHEBI:24875"/>
        <label>1</label>
    </ligand>
</feature>
<dbReference type="HOGENOM" id="CLU_065681_1_2_0"/>
<sequence length="163" mass="19178">MISEKMVRMINDQIKAEFESEFLYLSMALWCSRKGYKGALMWLLKQAAEEHEHAMKFIRYLDQVHADVEVPGIDKPNVEFNSLLDVFEKGLEHEKYISSRIFKLMETAEEEKDYFTADFLQWYVTEQLEEETSFSSIVKKLKMVGDSKQGLMMIDAQLGQRQE</sequence>
<dbReference type="InterPro" id="IPR012347">
    <property type="entry name" value="Ferritin-like"/>
</dbReference>
<organism evidence="9 10">
    <name type="scientific">Kosmotoga olearia (strain ATCC BAA-1733 / DSM 21960 / TBF 19.5.1)</name>
    <dbReference type="NCBI Taxonomy" id="521045"/>
    <lineage>
        <taxon>Bacteria</taxon>
        <taxon>Thermotogati</taxon>
        <taxon>Thermotogota</taxon>
        <taxon>Thermotogae</taxon>
        <taxon>Kosmotogales</taxon>
        <taxon>Kosmotogaceae</taxon>
        <taxon>Kosmotoga</taxon>
    </lineage>
</organism>
<evidence type="ECO:0000256" key="3">
    <source>
        <dbReference type="ARBA" id="ARBA00022723"/>
    </source>
</evidence>
<dbReference type="GO" id="GO:0042802">
    <property type="term" value="F:identical protein binding"/>
    <property type="evidence" value="ECO:0007669"/>
    <property type="project" value="UniProtKB-ARBA"/>
</dbReference>
<dbReference type="Gene3D" id="1.20.1260.10">
    <property type="match status" value="1"/>
</dbReference>
<dbReference type="InterPro" id="IPR041719">
    <property type="entry name" value="Ferritin_prok"/>
</dbReference>
<dbReference type="InterPro" id="IPR008331">
    <property type="entry name" value="Ferritin_DPS_dom"/>
</dbReference>
<dbReference type="GO" id="GO:0004322">
    <property type="term" value="F:ferroxidase activity"/>
    <property type="evidence" value="ECO:0007669"/>
    <property type="project" value="TreeGrafter"/>
</dbReference>
<evidence type="ECO:0000256" key="6">
    <source>
        <dbReference type="PIRSR" id="PIRSR601519-1"/>
    </source>
</evidence>
<feature type="domain" description="Ferritin-like diiron" evidence="8">
    <location>
        <begin position="1"/>
        <end position="145"/>
    </location>
</feature>
<evidence type="ECO:0000256" key="7">
    <source>
        <dbReference type="RuleBase" id="RU361145"/>
    </source>
</evidence>
<feature type="binding site" evidence="6">
    <location>
        <position position="94"/>
    </location>
    <ligand>
        <name>Fe cation</name>
        <dbReference type="ChEBI" id="CHEBI:24875"/>
        <label>1</label>
    </ligand>
</feature>
<dbReference type="PANTHER" id="PTHR11431:SF127">
    <property type="entry name" value="BACTERIAL NON-HEME FERRITIN"/>
    <property type="match status" value="1"/>
</dbReference>
<dbReference type="AlphaFoldDB" id="C5CID6"/>
<name>C5CID6_KOSOT</name>
<evidence type="ECO:0000256" key="1">
    <source>
        <dbReference type="ARBA" id="ARBA00006950"/>
    </source>
</evidence>
<dbReference type="GO" id="GO:0005829">
    <property type="term" value="C:cytosol"/>
    <property type="evidence" value="ECO:0007669"/>
    <property type="project" value="TreeGrafter"/>
</dbReference>
<dbReference type="FunFam" id="1.20.1260.10:FF:000001">
    <property type="entry name" value="Non-heme ferritin"/>
    <property type="match status" value="1"/>
</dbReference>
<dbReference type="GO" id="GO:0006826">
    <property type="term" value="P:iron ion transport"/>
    <property type="evidence" value="ECO:0007669"/>
    <property type="project" value="InterPro"/>
</dbReference>
<dbReference type="GO" id="GO:0008198">
    <property type="term" value="F:ferrous iron binding"/>
    <property type="evidence" value="ECO:0007669"/>
    <property type="project" value="TreeGrafter"/>
</dbReference>
<evidence type="ECO:0000313" key="10">
    <source>
        <dbReference type="Proteomes" id="UP000002382"/>
    </source>
</evidence>
<comment type="similarity">
    <text evidence="1 7">Belongs to the ferritin family. Prokaryotic subfamily.</text>
</comment>
<evidence type="ECO:0000313" key="9">
    <source>
        <dbReference type="EMBL" id="ACR78870.1"/>
    </source>
</evidence>
<keyword evidence="3 6" id="KW-0479">Metal-binding</keyword>
<evidence type="ECO:0000259" key="8">
    <source>
        <dbReference type="PROSITE" id="PS50905"/>
    </source>
</evidence>
<dbReference type="EMBL" id="CP001634">
    <property type="protein sequence ID" value="ACR78870.1"/>
    <property type="molecule type" value="Genomic_DNA"/>
</dbReference>
<dbReference type="PANTHER" id="PTHR11431">
    <property type="entry name" value="FERRITIN"/>
    <property type="match status" value="1"/>
</dbReference>
<dbReference type="EC" id="1.16.3.2" evidence="7"/>
<dbReference type="Proteomes" id="UP000002382">
    <property type="component" value="Chromosome"/>
</dbReference>
<feature type="binding site" evidence="6">
    <location>
        <position position="127"/>
    </location>
    <ligand>
        <name>Fe cation</name>
        <dbReference type="ChEBI" id="CHEBI:24875"/>
        <label>1</label>
    </ligand>
</feature>
<dbReference type="GO" id="GO:0008199">
    <property type="term" value="F:ferric iron binding"/>
    <property type="evidence" value="ECO:0007669"/>
    <property type="project" value="InterPro"/>
</dbReference>
<dbReference type="STRING" id="521045.Kole_0144"/>
<evidence type="ECO:0000256" key="5">
    <source>
        <dbReference type="ARBA" id="ARBA00023004"/>
    </source>
</evidence>
<keyword evidence="7" id="KW-0963">Cytoplasm</keyword>
<feature type="binding site" evidence="6">
    <location>
        <position position="53"/>
    </location>
    <ligand>
        <name>Fe cation</name>
        <dbReference type="ChEBI" id="CHEBI:24875"/>
        <label>1</label>
    </ligand>
</feature>
<dbReference type="InterPro" id="IPR001519">
    <property type="entry name" value="Ferritin"/>
</dbReference>
<comment type="catalytic activity">
    <reaction evidence="7">
        <text>4 Fe(2+) + O2 + 6 H2O = 4 iron(III) oxide-hydroxide + 12 H(+)</text>
        <dbReference type="Rhea" id="RHEA:11972"/>
        <dbReference type="ChEBI" id="CHEBI:15377"/>
        <dbReference type="ChEBI" id="CHEBI:15378"/>
        <dbReference type="ChEBI" id="CHEBI:15379"/>
        <dbReference type="ChEBI" id="CHEBI:29033"/>
        <dbReference type="ChEBI" id="CHEBI:78619"/>
        <dbReference type="EC" id="1.16.3.2"/>
    </reaction>
</comment>